<proteinExistence type="predicted"/>
<dbReference type="GO" id="GO:0006511">
    <property type="term" value="P:ubiquitin-dependent protein catabolic process"/>
    <property type="evidence" value="ECO:0007669"/>
    <property type="project" value="TreeGrafter"/>
</dbReference>
<dbReference type="GO" id="GO:0016567">
    <property type="term" value="P:protein ubiquitination"/>
    <property type="evidence" value="ECO:0007669"/>
    <property type="project" value="TreeGrafter"/>
</dbReference>
<dbReference type="InterPro" id="IPR009091">
    <property type="entry name" value="RCC1/BLIP-II"/>
</dbReference>
<dbReference type="GO" id="GO:0005737">
    <property type="term" value="C:cytoplasm"/>
    <property type="evidence" value="ECO:0007669"/>
    <property type="project" value="TreeGrafter"/>
</dbReference>
<reference evidence="4" key="1">
    <citation type="submission" date="2015-09" db="EMBL/GenBank/DDBJ databases">
        <authorList>
            <person name="Sai Rama Sridatta P."/>
        </authorList>
    </citation>
    <scope>NUCLEOTIDE SEQUENCE [LARGE SCALE GENOMIC DNA]</scope>
</reference>
<dbReference type="PROSITE" id="PS00626">
    <property type="entry name" value="RCC1_2"/>
    <property type="match status" value="1"/>
</dbReference>
<dbReference type="PANTHER" id="PTHR45622:SF73">
    <property type="entry name" value="E3 UBIQUITIN-PROTEIN LIGASE HERC4-LIKE ISOFORM X1-RELATED"/>
    <property type="match status" value="1"/>
</dbReference>
<feature type="repeat" description="RCC1" evidence="2">
    <location>
        <begin position="30"/>
        <end position="82"/>
    </location>
</feature>
<feature type="repeat" description="RCC1" evidence="2">
    <location>
        <begin position="1"/>
        <end position="29"/>
    </location>
</feature>
<dbReference type="STRING" id="8187.ENSLCAP00010038028"/>
<organism evidence="3 4">
    <name type="scientific">Lates calcarifer</name>
    <name type="common">Barramundi</name>
    <name type="synonym">Holocentrus calcarifer</name>
    <dbReference type="NCBI Taxonomy" id="8187"/>
    <lineage>
        <taxon>Eukaryota</taxon>
        <taxon>Metazoa</taxon>
        <taxon>Chordata</taxon>
        <taxon>Craniata</taxon>
        <taxon>Vertebrata</taxon>
        <taxon>Euteleostomi</taxon>
        <taxon>Actinopterygii</taxon>
        <taxon>Neopterygii</taxon>
        <taxon>Teleostei</taxon>
        <taxon>Neoteleostei</taxon>
        <taxon>Acanthomorphata</taxon>
        <taxon>Carangaria</taxon>
        <taxon>Carangaria incertae sedis</taxon>
        <taxon>Centropomidae</taxon>
        <taxon>Lates</taxon>
    </lineage>
</organism>
<dbReference type="PANTHER" id="PTHR45622">
    <property type="entry name" value="UBIQUITIN-PROTEIN LIGASE E3A-RELATED"/>
    <property type="match status" value="1"/>
</dbReference>
<reference evidence="3" key="3">
    <citation type="submission" date="2025-09" db="UniProtKB">
        <authorList>
            <consortium name="Ensembl"/>
        </authorList>
    </citation>
    <scope>IDENTIFICATION</scope>
</reference>
<dbReference type="AlphaFoldDB" id="A0A4W6EGB5"/>
<dbReference type="GO" id="GO:0061630">
    <property type="term" value="F:ubiquitin protein ligase activity"/>
    <property type="evidence" value="ECO:0007669"/>
    <property type="project" value="TreeGrafter"/>
</dbReference>
<accession>A0A4W6EGB5</accession>
<dbReference type="InParanoid" id="A0A4W6EGB5"/>
<reference evidence="3" key="2">
    <citation type="submission" date="2025-08" db="UniProtKB">
        <authorList>
            <consortium name="Ensembl"/>
        </authorList>
    </citation>
    <scope>IDENTIFICATION</scope>
</reference>
<name>A0A4W6EGB5_LATCA</name>
<dbReference type="Ensembl" id="ENSLCAT00010038932.1">
    <property type="protein sequence ID" value="ENSLCAP00010038028.1"/>
    <property type="gene ID" value="ENSLCAG00010017814.1"/>
</dbReference>
<evidence type="ECO:0000313" key="3">
    <source>
        <dbReference type="Ensembl" id="ENSLCAP00010038028.1"/>
    </source>
</evidence>
<dbReference type="Gene3D" id="2.130.10.30">
    <property type="entry name" value="Regulator of chromosome condensation 1/beta-lactamase-inhibitor protein II"/>
    <property type="match status" value="1"/>
</dbReference>
<dbReference type="Proteomes" id="UP000314980">
    <property type="component" value="Unassembled WGS sequence"/>
</dbReference>
<dbReference type="Pfam" id="PF00415">
    <property type="entry name" value="RCC1"/>
    <property type="match status" value="2"/>
</dbReference>
<dbReference type="InterPro" id="IPR051709">
    <property type="entry name" value="Ub-ligase/GTPase-reg"/>
</dbReference>
<keyword evidence="1" id="KW-0677">Repeat</keyword>
<evidence type="ECO:0000256" key="1">
    <source>
        <dbReference type="ARBA" id="ARBA00022737"/>
    </source>
</evidence>
<dbReference type="SUPFAM" id="SSF50985">
    <property type="entry name" value="RCC1/BLIP-II"/>
    <property type="match status" value="1"/>
</dbReference>
<dbReference type="GeneTree" id="ENSGT00940000163989"/>
<dbReference type="InterPro" id="IPR000408">
    <property type="entry name" value="Reg_chr_condens"/>
</dbReference>
<evidence type="ECO:0000256" key="2">
    <source>
        <dbReference type="PROSITE-ProRule" id="PRU00235"/>
    </source>
</evidence>
<evidence type="ECO:0000313" key="4">
    <source>
        <dbReference type="Proteomes" id="UP000314980"/>
    </source>
</evidence>
<dbReference type="PROSITE" id="PS50012">
    <property type="entry name" value="RCC1_3"/>
    <property type="match status" value="2"/>
</dbReference>
<dbReference type="PRINTS" id="PR00633">
    <property type="entry name" value="RCCNDNSATION"/>
</dbReference>
<sequence>FLRPLEALSYIPVCQVACGSQHSVALTKDGQVYTWGLDSRGQLGLGKRRPGVSSPQHLQSLSATPLVQISAGGEQSFALSVSGGVFSWGRNDCGQLGLGDTTGKNDNKIHYTKASSS</sequence>
<protein>
    <submittedName>
        <fullName evidence="3">Uncharacterized protein</fullName>
    </submittedName>
</protein>
<keyword evidence="4" id="KW-1185">Reference proteome</keyword>